<dbReference type="InterPro" id="IPR036188">
    <property type="entry name" value="FAD/NAD-bd_sf"/>
</dbReference>
<feature type="domain" description="FAD-dependent urate hydroxylase HpyO/Asp monooxygenase CreE-like FAD/NAD(P)-binding" evidence="1">
    <location>
        <begin position="21"/>
        <end position="168"/>
    </location>
</feature>
<dbReference type="OrthoDB" id="201607at2157"/>
<keyword evidence="3" id="KW-1185">Reference proteome</keyword>
<comment type="caution">
    <text evidence="2">The sequence shown here is derived from an EMBL/GenBank/DDBJ whole genome shotgun (WGS) entry which is preliminary data.</text>
</comment>
<accession>A0A2P4NM45</accession>
<dbReference type="Pfam" id="PF13454">
    <property type="entry name" value="NAD_binding_9"/>
    <property type="match status" value="1"/>
</dbReference>
<reference evidence="2" key="1">
    <citation type="submission" date="2017-08" db="EMBL/GenBank/DDBJ databases">
        <title>Haloferax marisrubri sp. nov., isolated from the Discovery deep brine-seawater interface in the Red Sea.</title>
        <authorList>
            <person name="Zhang G."/>
            <person name="Stingl U."/>
        </authorList>
    </citation>
    <scope>NUCLEOTIDE SEQUENCE [LARGE SCALE GENOMIC DNA]</scope>
    <source>
        <strain evidence="2">SB3</strain>
    </source>
</reference>
<dbReference type="Gene3D" id="3.50.50.60">
    <property type="entry name" value="FAD/NAD(P)-binding domain"/>
    <property type="match status" value="1"/>
</dbReference>
<sequence>MTHGESTGDHNSLDRQPYEYVIIGGGVHGTCVANYLLDEGGYDHGELCLVDPHERLLASFATKARQCGMQTLRSTFVHHIDTEPFSLDSFAEGAHREHELVPTEDYPNRPTLDLFLDHARYVIDRRDIDACHRQSTVTGVTRSRTRGLLRVDTSRGSLDARRVVLAVGLGGQPTVPSWAASLSDDARLAHVWDDDFDPAAAATFDGRTFVVGGGITAAQLACHLSKRTDVTLLSRRGLEVELTEADPQWINWRHIEQEIHSLPPGSAARYDRIRAARHDATIPPYVAHRLADARDCGDLDVRCGEIDHAHAADGRLQLRFDDGTTATDVQVVLATGHDPAPEHPLVGTLAESLSLERGANGFPVLNDRTLAWRRTDGADSALYVSGALAEMSVGPFARNVVGGRRAAERLLEPHDQVNSEATASLSKGQS</sequence>
<dbReference type="RefSeq" id="WP_058567872.1">
    <property type="nucleotide sequence ID" value="NZ_LOPW02000018.1"/>
</dbReference>
<organism evidence="2 3">
    <name type="scientific">Haloferax marisrubri</name>
    <dbReference type="NCBI Taxonomy" id="1544719"/>
    <lineage>
        <taxon>Archaea</taxon>
        <taxon>Methanobacteriati</taxon>
        <taxon>Methanobacteriota</taxon>
        <taxon>Stenosarchaea group</taxon>
        <taxon>Halobacteria</taxon>
        <taxon>Halobacteriales</taxon>
        <taxon>Haloferacaceae</taxon>
        <taxon>Haloferax</taxon>
    </lineage>
</organism>
<dbReference type="SUPFAM" id="SSF51905">
    <property type="entry name" value="FAD/NAD(P)-binding domain"/>
    <property type="match status" value="2"/>
</dbReference>
<protein>
    <submittedName>
        <fullName evidence="2">Thioredoxin reductase</fullName>
    </submittedName>
</protein>
<gene>
    <name evidence="2" type="ORF">AUR65_016245</name>
</gene>
<dbReference type="InterPro" id="IPR038732">
    <property type="entry name" value="HpyO/CreE_NAD-binding"/>
</dbReference>
<proteinExistence type="predicted"/>
<dbReference type="PANTHER" id="PTHR38663">
    <property type="match status" value="1"/>
</dbReference>
<dbReference type="EMBL" id="LOPW02000018">
    <property type="protein sequence ID" value="POG54207.1"/>
    <property type="molecule type" value="Genomic_DNA"/>
</dbReference>
<dbReference type="Proteomes" id="UP000053621">
    <property type="component" value="Unassembled WGS sequence"/>
</dbReference>
<dbReference type="AlphaFoldDB" id="A0A2P4NM45"/>
<evidence type="ECO:0000313" key="2">
    <source>
        <dbReference type="EMBL" id="POG54207.1"/>
    </source>
</evidence>
<name>A0A2P4NM45_9EURY</name>
<evidence type="ECO:0000313" key="3">
    <source>
        <dbReference type="Proteomes" id="UP000053621"/>
    </source>
</evidence>
<dbReference type="PANTHER" id="PTHR38663:SF1">
    <property type="entry name" value="L-ORNITHINE N(5)-MONOOXYGENASE"/>
    <property type="match status" value="1"/>
</dbReference>
<evidence type="ECO:0000259" key="1">
    <source>
        <dbReference type="Pfam" id="PF13454"/>
    </source>
</evidence>